<dbReference type="InterPro" id="IPR053143">
    <property type="entry name" value="Arylsulfate_ST"/>
</dbReference>
<dbReference type="AlphaFoldDB" id="A0A4P5P5J8"/>
<dbReference type="EMBL" id="BJCC01000006">
    <property type="protein sequence ID" value="GCF92716.1"/>
    <property type="molecule type" value="Genomic_DNA"/>
</dbReference>
<dbReference type="OrthoDB" id="264813at2"/>
<evidence type="ECO:0000313" key="2">
    <source>
        <dbReference type="Proteomes" id="UP000290567"/>
    </source>
</evidence>
<dbReference type="GO" id="GO:0004062">
    <property type="term" value="F:aryl sulfotransferase activity"/>
    <property type="evidence" value="ECO:0007669"/>
    <property type="project" value="InterPro"/>
</dbReference>
<sequence>MGQPSVFPTGTTIYKPEECWNGYTLYNAHNLGAMLVDMNGKIVRHWQNFQGFPNKILPNGDIMGHFGNRSGKFGFQDGLQLVQVDWEGNVVWKFDKGEYIEDPGETPQWMARCHHDYQREGNPVGYYTPELNAKTDSGNTLILSHKNVVNSKISEKTLLDDCIYEVDWTGKIIWEWYCHEHFDELGFTEQMKTVLFRDPNMMSIGEGMGDWVHINCMSMLGPNKWYEAGDSRFHPDNIICDCREANILFIIDKKTGELCWKLGPDYSDPELSHIGAIIGQHHTHMIPKGLPGEGNILVFDNGGWAGYGFPNEQSTFGEKSARRDYSRVLEINPITLDLEWQYTKCTFGVPYPVGSHHFYSELVSSAQRLENGNTLICEGTEGRFLEVTKNHEVVWEFVNPYIGPGNVYRAYRIPYEWIPTEKPEEVPVLPIDNTELRLDGAAPKKMENVFIINGTFEQPTAPKATSLMEAQKINALKLPKLFAIDSKRIKEITSDKVDLLKLNASKAVIVFGALRCENSRVFYQKISGSNKVREEEPVYWVDVDKYPKFADEYEISVTPTTKIVEKNEVVKTFVGVSSADFL</sequence>
<dbReference type="RefSeq" id="WP_146621217.1">
    <property type="nucleotide sequence ID" value="NZ_BJCC01000006.1"/>
</dbReference>
<reference evidence="2" key="1">
    <citation type="submission" date="2019-02" db="EMBL/GenBank/DDBJ databases">
        <title>Draft genome sequence of Enterococcus sp. Gos25-1.</title>
        <authorList>
            <person name="Tanaka N."/>
            <person name="Shiwa Y."/>
            <person name="Fujita N."/>
        </authorList>
    </citation>
    <scope>NUCLEOTIDE SEQUENCE [LARGE SCALE GENOMIC DNA]</scope>
    <source>
        <strain evidence="2">Gos25-1</strain>
    </source>
</reference>
<evidence type="ECO:0000313" key="1">
    <source>
        <dbReference type="EMBL" id="GCF92716.1"/>
    </source>
</evidence>
<dbReference type="InterPro" id="IPR010262">
    <property type="entry name" value="Arylsulfotransferase_bact"/>
</dbReference>
<dbReference type="Proteomes" id="UP000290567">
    <property type="component" value="Unassembled WGS sequence"/>
</dbReference>
<dbReference type="SUPFAM" id="SSF52833">
    <property type="entry name" value="Thioredoxin-like"/>
    <property type="match status" value="1"/>
</dbReference>
<protein>
    <submittedName>
        <fullName evidence="1">Thioredoxin</fullName>
    </submittedName>
</protein>
<dbReference type="Gene3D" id="3.40.30.10">
    <property type="entry name" value="Glutaredoxin"/>
    <property type="match status" value="1"/>
</dbReference>
<dbReference type="PANTHER" id="PTHR35340">
    <property type="entry name" value="PQQ ENZYME REPEAT PROTEIN-RELATED"/>
    <property type="match status" value="1"/>
</dbReference>
<comment type="caution">
    <text evidence="1">The sequence shown here is derived from an EMBL/GenBank/DDBJ whole genome shotgun (WGS) entry which is preliminary data.</text>
</comment>
<dbReference type="PANTHER" id="PTHR35340:SF5">
    <property type="entry name" value="ASST-DOMAIN-CONTAINING PROTEIN"/>
    <property type="match status" value="1"/>
</dbReference>
<dbReference type="InterPro" id="IPR036249">
    <property type="entry name" value="Thioredoxin-like_sf"/>
</dbReference>
<proteinExistence type="predicted"/>
<keyword evidence="2" id="KW-1185">Reference proteome</keyword>
<dbReference type="CDD" id="cd02947">
    <property type="entry name" value="TRX_family"/>
    <property type="match status" value="1"/>
</dbReference>
<organism evidence="1 2">
    <name type="scientific">Enterococcus florum</name>
    <dbReference type="NCBI Taxonomy" id="2480627"/>
    <lineage>
        <taxon>Bacteria</taxon>
        <taxon>Bacillati</taxon>
        <taxon>Bacillota</taxon>
        <taxon>Bacilli</taxon>
        <taxon>Lactobacillales</taxon>
        <taxon>Enterococcaceae</taxon>
        <taxon>Enterococcus</taxon>
    </lineage>
</organism>
<dbReference type="Pfam" id="PF05935">
    <property type="entry name" value="Arylsulfotrans"/>
    <property type="match status" value="1"/>
</dbReference>
<name>A0A4P5P5J8_9ENTE</name>
<accession>A0A4P5P5J8</accession>
<gene>
    <name evidence="1" type="ORF">NRIC_06070</name>
</gene>